<dbReference type="Gene3D" id="3.30.1490.180">
    <property type="entry name" value="RNA polymerase ii"/>
    <property type="match status" value="1"/>
</dbReference>
<keyword evidence="9" id="KW-0460">Magnesium</keyword>
<dbReference type="FunFam" id="2.40.40.20:FF:000019">
    <property type="entry name" value="DNA-directed RNA polymerase II subunit RPB1"/>
    <property type="match status" value="1"/>
</dbReference>
<dbReference type="SMART" id="SM00305">
    <property type="entry name" value="HintC"/>
    <property type="match status" value="1"/>
</dbReference>
<dbReference type="FunFam" id="1.10.132.30:FF:000001">
    <property type="entry name" value="DNA-directed RNA polymerase subunit"/>
    <property type="match status" value="1"/>
</dbReference>
<dbReference type="EC" id="2.7.7.6" evidence="2"/>
<dbReference type="InterPro" id="IPR038593">
    <property type="entry name" value="RNA_pol_Rpb1_7_sf"/>
</dbReference>
<dbReference type="InterPro" id="IPR042102">
    <property type="entry name" value="RNA_pol_Rpb1_3_sf"/>
</dbReference>
<evidence type="ECO:0000256" key="6">
    <source>
        <dbReference type="ARBA" id="ARBA00022723"/>
    </source>
</evidence>
<dbReference type="InterPro" id="IPR027434">
    <property type="entry name" value="Homing_endonucl"/>
</dbReference>
<evidence type="ECO:0000256" key="12">
    <source>
        <dbReference type="SAM" id="Coils"/>
    </source>
</evidence>
<dbReference type="PANTHER" id="PTHR19376:SF37">
    <property type="entry name" value="DNA-DIRECTED RNA POLYMERASE II SUBUNIT RPB1"/>
    <property type="match status" value="1"/>
</dbReference>
<dbReference type="SUPFAM" id="SSF51294">
    <property type="entry name" value="Hedgehog/intein (Hint) domain"/>
    <property type="match status" value="1"/>
</dbReference>
<dbReference type="Pfam" id="PF14890">
    <property type="entry name" value="Intein_splicing"/>
    <property type="match status" value="1"/>
</dbReference>
<keyword evidence="10" id="KW-0651">Protein splicing</keyword>
<dbReference type="InterPro" id="IPR038120">
    <property type="entry name" value="Rpb1_funnel_sf"/>
</dbReference>
<evidence type="ECO:0000256" key="2">
    <source>
        <dbReference type="ARBA" id="ARBA00012418"/>
    </source>
</evidence>
<dbReference type="GO" id="GO:0016539">
    <property type="term" value="P:intein-mediated protein splicing"/>
    <property type="evidence" value="ECO:0007669"/>
    <property type="project" value="InterPro"/>
</dbReference>
<keyword evidence="12" id="KW-0175">Coiled coil</keyword>
<dbReference type="SUPFAM" id="SSF64484">
    <property type="entry name" value="beta and beta-prime subunits of DNA dependent RNA-polymerase"/>
    <property type="match status" value="2"/>
</dbReference>
<keyword evidence="5" id="KW-0548">Nucleotidyltransferase</keyword>
<evidence type="ECO:0000256" key="5">
    <source>
        <dbReference type="ARBA" id="ARBA00022695"/>
    </source>
</evidence>
<dbReference type="Gene3D" id="1.10.132.30">
    <property type="match status" value="1"/>
</dbReference>
<dbReference type="Pfam" id="PF04992">
    <property type="entry name" value="RNA_pol_Rpb1_6"/>
    <property type="match status" value="1"/>
</dbReference>
<dbReference type="GO" id="GO:0003677">
    <property type="term" value="F:DNA binding"/>
    <property type="evidence" value="ECO:0007669"/>
    <property type="project" value="InterPro"/>
</dbReference>
<dbReference type="PRINTS" id="PR00379">
    <property type="entry name" value="INTEIN"/>
</dbReference>
<dbReference type="SUPFAM" id="SSF55608">
    <property type="entry name" value="Homing endonucleases"/>
    <property type="match status" value="2"/>
</dbReference>
<dbReference type="InterPro" id="IPR007073">
    <property type="entry name" value="RNA_pol_Rpb1_7"/>
</dbReference>
<dbReference type="NCBIfam" id="TIGR01443">
    <property type="entry name" value="intein_Cterm"/>
    <property type="match status" value="1"/>
</dbReference>
<dbReference type="Pfam" id="PF04998">
    <property type="entry name" value="RNA_pol_Rpb1_5"/>
    <property type="match status" value="2"/>
</dbReference>
<dbReference type="InterPro" id="IPR006592">
    <property type="entry name" value="RNA_pol_N"/>
</dbReference>
<dbReference type="InterPro" id="IPR007075">
    <property type="entry name" value="RNA_pol_Rpb1_6"/>
</dbReference>
<dbReference type="Gene3D" id="1.10.150.390">
    <property type="match status" value="1"/>
</dbReference>
<dbReference type="Gene3D" id="6.10.250.2940">
    <property type="match status" value="1"/>
</dbReference>
<dbReference type="Pfam" id="PF04997">
    <property type="entry name" value="RNA_pol_Rpb1_1"/>
    <property type="match status" value="1"/>
</dbReference>
<dbReference type="Gene3D" id="2.40.40.20">
    <property type="match status" value="1"/>
</dbReference>
<evidence type="ECO:0000259" key="13">
    <source>
        <dbReference type="PROSITE" id="PS50819"/>
    </source>
</evidence>
<dbReference type="Gene3D" id="4.10.860.120">
    <property type="entry name" value="RNA polymerase II, clamp domain"/>
    <property type="match status" value="1"/>
</dbReference>
<dbReference type="GO" id="GO:0006351">
    <property type="term" value="P:DNA-templated transcription"/>
    <property type="evidence" value="ECO:0007669"/>
    <property type="project" value="InterPro"/>
</dbReference>
<dbReference type="InterPro" id="IPR036844">
    <property type="entry name" value="Hint_dom_sf"/>
</dbReference>
<keyword evidence="4" id="KW-0808">Transferase</keyword>
<keyword evidence="7" id="KW-0068">Autocatalytic cleavage</keyword>
<keyword evidence="11" id="KW-0804">Transcription</keyword>
<dbReference type="Gene3D" id="1.10.274.100">
    <property type="entry name" value="RNA polymerase Rpb1, domain 3"/>
    <property type="match status" value="1"/>
</dbReference>
<dbReference type="InterPro" id="IPR004860">
    <property type="entry name" value="LAGLIDADG_dom"/>
</dbReference>
<dbReference type="Gene3D" id="6.20.50.80">
    <property type="match status" value="1"/>
</dbReference>
<evidence type="ECO:0000256" key="9">
    <source>
        <dbReference type="ARBA" id="ARBA00022842"/>
    </source>
</evidence>
<dbReference type="Pfam" id="PF00623">
    <property type="entry name" value="RNA_pol_Rpb1_2"/>
    <property type="match status" value="1"/>
</dbReference>
<comment type="similarity">
    <text evidence="1">Belongs to the RNA polymerase beta' chain family.</text>
</comment>
<dbReference type="InterPro" id="IPR000722">
    <property type="entry name" value="RNA_pol_asu"/>
</dbReference>
<dbReference type="Pfam" id="PF04983">
    <property type="entry name" value="RNA_pol_Rpb1_3"/>
    <property type="match status" value="1"/>
</dbReference>
<dbReference type="InterPro" id="IPR006142">
    <property type="entry name" value="INTEIN"/>
</dbReference>
<dbReference type="InterPro" id="IPR007080">
    <property type="entry name" value="RNA_pol_Rpb1_1"/>
</dbReference>
<dbReference type="CDD" id="cd00081">
    <property type="entry name" value="Hint"/>
    <property type="match status" value="1"/>
</dbReference>
<dbReference type="Gene3D" id="3.10.28.10">
    <property type="entry name" value="Homing endonucleases"/>
    <property type="match status" value="1"/>
</dbReference>
<dbReference type="GO" id="GO:0003899">
    <property type="term" value="F:DNA-directed RNA polymerase activity"/>
    <property type="evidence" value="ECO:0007669"/>
    <property type="project" value="UniProtKB-EC"/>
</dbReference>
<sequence length="1974" mass="223451">MATKSRETIPKKQSSKIIGIQFSILSPDEIRKGSVAEITTRDTYINNKPVIGGLFDPRMGVLEPGLICPTDGLDYMETPGYFGHIELARPVFYIQYLNTIMKILRCVCIKCSKLKISKETHKQALKLSSEDRWNYVFKLASASNITRCGDDINDGCGCLQPKKIKKEGLATLFAEWDNINGLGDDDKDKLNMKLTPEIVLKIFRRISDDDVNFMGFSPVFSRPDWMVCQVLAVPPPAVRPSIKMDGQQRSEDDISHILVNIIKANKTLQEKLQENVSSNIIDDWHTVLQYYVATQVDNKIPGVASVAQRSGRPLKSIKERLNGKGGRVRGNLMGKRVDFSARSVITPDPNLSIRELGIPLKVAKNITKPVTVNKNNKKFLLRLVRNGPDEWPGAKILEKKNGEQITLRYADRLNIQLDNGDIVHRHMMDGDGVLFNRQPTLHRMSMMCHIAVIMHKGDTFRMNVADTKPYNADFDGDEMNLHMPQDEESEAELKGLAAVPYQIVSPANNSSIVGIFQDSLLGAYRFTRPDIKFSQLEAMNLLMTFNKINTDVLKNKKEISNFDILTQIMPPLTMKFGNKAFPDSGEDFKTSNKVVEIVGGKYERGQMEKSVLGGSNGLLQRICNYFGNMASSDFVDDLQNVVTEYMKTSAFSVGISDLIADNTTNEKIAETITKKKQEVKNLIDQTHLGIFENKTGKTNEQEFETQVTNVLNNATSEAGKIGRKSLDKGNRFVIMVNAGSKGSDINISQMISCLGQQTVDGKRIPYGFENRTLPHYTKYDDSPTARGFVESSFISGLSPEELFFHAMGGRVGLIDTAVKTSQTGYIQRRLIKGLEDLKVEYDMTVRNNKQKIVQFNYGDDGIDTVRVEDQILPLVSMSLEEIYAHFHMPSENEANSLFSTPYTKGASNRIKKQKQELIELNEKYIDYMIEKRDEIVKNIFKYTNSQKIKIPVAFQHIINNVQGLQNINKNSMVDITPLETYQLLETIMKKLEHIHFAPPTELFKVMYYYYLSPKELLLVKRFNRKSIEVLLDTIVSVYKNAIVAPGEMVGMIAAQSIGEPTTQMSTVRSENIRVIKKNKHTGQINSMRTEIGTFCDELIEQLPEYTFNTGHYDSVETLLDTLDEEYYIIGVDGEEKTHWNKISHVSRHPVNGELMKVTTKSGRIVETTTSHSHLIRKNNTVEPITGANMTIGMRIPVTKHIDNNFKQCSIEIGNKQYKLDYLFGWFVGAYLAEGNINKNQICITSIHNDFIQNTHQIATRFGKTASTYNGRGEYGPSSSTSFTHKELAQLLLKTCNTGSFVKTVPEFAFTAPNEFKAGLIQAYFDGDGNFVCDANHHQIRVCSRSKQLIKDMALLINYFDIFGSIKENMAKGTTMYNLAISAKYASAYHKQIGSLKHEDILKELVKYNNRDNVHSLSDDIDRINGLGDVIAKCGKILKLPGQSRNYGRWANKESIGRRTLEKYIDTFAYHPDAREIQSELQILQQAANSNVIWDEVKSIEIYTPDQTEYVYDFTVPANQTFMTDYGIIVHNTLNTFHFAGVASKSNVTRGVPRIEEILSLSENPKNPSVTIYLPKDQENSREEAQNLIPEIEHTKLQEIVSSIEICFDPDDLNTLIEDDIDTLTQYYEFENMMDDCIGHSADSKEKSKWIIRMEMDKESMLDKNITMDDINFAVSNAFEDEVHCVYSDYNSDKLIFRLRLNNVLANKKKISKVNSLDQSDEIYLLKNFQDNLLNNIVMSGVKNISKVILRKITDSLVKEDGKFNKKEAWVLDTVGTNLLEMLSLDNIDVSRTISNDIQEVYRVFGIEAARQAIFAELTEVIEFDSTYINYHHLSMLCDRMCYSNKPISIFRHGINNDNIGPIAKASFEETPEMFLRAARHAELDPMRGVSANVMCGQQGYFGTSAFQVMLDINAMANQEVPELDEHDSDEVIDGFFEGKKESQFCSTTNLTIENNAININATDLGQDDDYEIDF</sequence>
<dbReference type="InterPro" id="IPR007081">
    <property type="entry name" value="RNA_pol_Rpb1_5"/>
</dbReference>
<dbReference type="NCBIfam" id="NF006336">
    <property type="entry name" value="PRK08566.1"/>
    <property type="match status" value="1"/>
</dbReference>
<protein>
    <recommendedName>
        <fullName evidence="2">DNA-directed RNA polymerase</fullName>
        <ecNumber evidence="2">2.7.7.6</ecNumber>
    </recommendedName>
</protein>
<keyword evidence="6" id="KW-0479">Metal-binding</keyword>
<dbReference type="Pfam" id="PF14528">
    <property type="entry name" value="LAGLIDADG_3"/>
    <property type="match status" value="1"/>
</dbReference>
<dbReference type="InterPro" id="IPR007066">
    <property type="entry name" value="RNA_pol_Rpb1_3"/>
</dbReference>
<feature type="coiled-coil region" evidence="12">
    <location>
        <begin position="903"/>
        <end position="930"/>
    </location>
</feature>
<dbReference type="InterPro" id="IPR004042">
    <property type="entry name" value="Intein_endonuc_central"/>
</dbReference>
<evidence type="ECO:0000256" key="4">
    <source>
        <dbReference type="ARBA" id="ARBA00022679"/>
    </source>
</evidence>
<dbReference type="InterPro" id="IPR044893">
    <property type="entry name" value="RNA_pol_Rpb1_clamp_domain"/>
</dbReference>
<dbReference type="InterPro" id="IPR007083">
    <property type="entry name" value="RNA_pol_Rpb1_4"/>
</dbReference>
<accession>A0A6C0CX84</accession>
<dbReference type="GO" id="GO:0004519">
    <property type="term" value="F:endonuclease activity"/>
    <property type="evidence" value="ECO:0007669"/>
    <property type="project" value="InterPro"/>
</dbReference>
<dbReference type="PANTHER" id="PTHR19376">
    <property type="entry name" value="DNA-DIRECTED RNA POLYMERASE"/>
    <property type="match status" value="1"/>
</dbReference>
<proteinExistence type="inferred from homology"/>
<evidence type="ECO:0000256" key="8">
    <source>
        <dbReference type="ARBA" id="ARBA00022833"/>
    </source>
</evidence>
<dbReference type="InterPro" id="IPR030934">
    <property type="entry name" value="Intein_C"/>
</dbReference>
<dbReference type="GO" id="GO:0005665">
    <property type="term" value="C:RNA polymerase II, core complex"/>
    <property type="evidence" value="ECO:0007669"/>
    <property type="project" value="TreeGrafter"/>
</dbReference>
<evidence type="ECO:0000256" key="1">
    <source>
        <dbReference type="ARBA" id="ARBA00006460"/>
    </source>
</evidence>
<dbReference type="PROSITE" id="PS50818">
    <property type="entry name" value="INTEIN_C_TER"/>
    <property type="match status" value="1"/>
</dbReference>
<keyword evidence="3" id="KW-0240">DNA-directed RNA polymerase</keyword>
<dbReference type="Gene3D" id="2.170.16.10">
    <property type="entry name" value="Hedgehog/Intein (Hint) domain"/>
    <property type="match status" value="2"/>
</dbReference>
<dbReference type="PROSITE" id="PS50819">
    <property type="entry name" value="INTEIN_ENDONUCLEASE"/>
    <property type="match status" value="1"/>
</dbReference>
<dbReference type="Gene3D" id="3.30.1360.140">
    <property type="match status" value="1"/>
</dbReference>
<dbReference type="InterPro" id="IPR006141">
    <property type="entry name" value="Intein_N"/>
</dbReference>
<name>A0A6C0CX84_9ZZZZ</name>
<keyword evidence="8" id="KW-0862">Zinc</keyword>
<dbReference type="InterPro" id="IPR045867">
    <property type="entry name" value="DNA-dir_RpoC_beta_prime"/>
</dbReference>
<evidence type="ECO:0000256" key="3">
    <source>
        <dbReference type="ARBA" id="ARBA00022478"/>
    </source>
</evidence>
<feature type="domain" description="DOD-type homing endonuclease" evidence="13">
    <location>
        <begin position="1226"/>
        <end position="1361"/>
    </location>
</feature>
<dbReference type="SMART" id="SM00663">
    <property type="entry name" value="RPOLA_N"/>
    <property type="match status" value="1"/>
</dbReference>
<dbReference type="EMBL" id="MN739503">
    <property type="protein sequence ID" value="QHT08921.1"/>
    <property type="molecule type" value="Genomic_DNA"/>
</dbReference>
<evidence type="ECO:0000256" key="7">
    <source>
        <dbReference type="ARBA" id="ARBA00022813"/>
    </source>
</evidence>
<dbReference type="Pfam" id="PF04990">
    <property type="entry name" value="RNA_pol_Rpb1_7"/>
    <property type="match status" value="1"/>
</dbReference>
<dbReference type="Pfam" id="PF05000">
    <property type="entry name" value="RNA_pol_Rpb1_4"/>
    <property type="match status" value="1"/>
</dbReference>
<evidence type="ECO:0000256" key="10">
    <source>
        <dbReference type="ARBA" id="ARBA00023000"/>
    </source>
</evidence>
<reference evidence="14" key="1">
    <citation type="journal article" date="2020" name="Nature">
        <title>Giant virus diversity and host interactions through global metagenomics.</title>
        <authorList>
            <person name="Schulz F."/>
            <person name="Roux S."/>
            <person name="Paez-Espino D."/>
            <person name="Jungbluth S."/>
            <person name="Walsh D.A."/>
            <person name="Denef V.J."/>
            <person name="McMahon K.D."/>
            <person name="Konstantinidis K.T."/>
            <person name="Eloe-Fadrosh E.A."/>
            <person name="Kyrpides N.C."/>
            <person name="Woyke T."/>
        </authorList>
    </citation>
    <scope>NUCLEOTIDE SEQUENCE</scope>
    <source>
        <strain evidence="14">GVMAG-M-3300023109-53</strain>
    </source>
</reference>
<dbReference type="InterPro" id="IPR003586">
    <property type="entry name" value="Hint_dom_C"/>
</dbReference>
<organism evidence="14">
    <name type="scientific">viral metagenome</name>
    <dbReference type="NCBI Taxonomy" id="1070528"/>
    <lineage>
        <taxon>unclassified sequences</taxon>
        <taxon>metagenomes</taxon>
        <taxon>organismal metagenomes</taxon>
    </lineage>
</organism>
<evidence type="ECO:0000313" key="14">
    <source>
        <dbReference type="EMBL" id="QHT08921.1"/>
    </source>
</evidence>
<evidence type="ECO:0000256" key="11">
    <source>
        <dbReference type="ARBA" id="ARBA00023163"/>
    </source>
</evidence>
<dbReference type="GO" id="GO:0046872">
    <property type="term" value="F:metal ion binding"/>
    <property type="evidence" value="ECO:0007669"/>
    <property type="project" value="UniProtKB-KW"/>
</dbReference>
<dbReference type="NCBIfam" id="TIGR01445">
    <property type="entry name" value="intein_Nterm"/>
    <property type="match status" value="1"/>
</dbReference>